<evidence type="ECO:0000313" key="2">
    <source>
        <dbReference type="EMBL" id="SEG80754.1"/>
    </source>
</evidence>
<sequence length="240" mass="25766">MDVIRLTTDLYFLRFPVGHVYLWRDPDGLTLIDSGAPGSGPQIAEAIRSLGHRPSDVRRLVLTHGHVDHVGAAAEIAAWGEVTVYAHRAEAPIIRGEAPEPPPNLADWERPIFERANAGLPPGRPEPVRVDRELDDGDVLDFGGGAHVVPVPGHTDGSIALHLPGPRVLFTGDLAARDPQSPDPQTPIILGVFNLDTAEAATSFKRLATLDTEIACFGHGEPVTRNATAHMQATAERLPT</sequence>
<protein>
    <submittedName>
        <fullName evidence="2">Glyoxylase, beta-lactamase superfamily II</fullName>
    </submittedName>
</protein>
<evidence type="ECO:0000313" key="3">
    <source>
        <dbReference type="Proteomes" id="UP000236723"/>
    </source>
</evidence>
<dbReference type="Pfam" id="PF00753">
    <property type="entry name" value="Lactamase_B"/>
    <property type="match status" value="1"/>
</dbReference>
<dbReference type="RefSeq" id="WP_103941163.1">
    <property type="nucleotide sequence ID" value="NZ_FNVO01000013.1"/>
</dbReference>
<accession>A0A1H6D6P0</accession>
<dbReference type="Proteomes" id="UP000236723">
    <property type="component" value="Unassembled WGS sequence"/>
</dbReference>
<evidence type="ECO:0000259" key="1">
    <source>
        <dbReference type="SMART" id="SM00849"/>
    </source>
</evidence>
<proteinExistence type="predicted"/>
<dbReference type="SUPFAM" id="SSF56281">
    <property type="entry name" value="Metallo-hydrolase/oxidoreductase"/>
    <property type="match status" value="1"/>
</dbReference>
<dbReference type="InterPro" id="IPR050855">
    <property type="entry name" value="NDM-1-like"/>
</dbReference>
<dbReference type="CDD" id="cd07721">
    <property type="entry name" value="yflN-like_MBL-fold"/>
    <property type="match status" value="1"/>
</dbReference>
<dbReference type="SMART" id="SM00849">
    <property type="entry name" value="Lactamase_B"/>
    <property type="match status" value="1"/>
</dbReference>
<dbReference type="AlphaFoldDB" id="A0A1H6D6P0"/>
<dbReference type="PANTHER" id="PTHR42951">
    <property type="entry name" value="METALLO-BETA-LACTAMASE DOMAIN-CONTAINING"/>
    <property type="match status" value="1"/>
</dbReference>
<dbReference type="InterPro" id="IPR001279">
    <property type="entry name" value="Metallo-B-lactamas"/>
</dbReference>
<gene>
    <name evidence="2" type="ORF">SAMN04489712_113146</name>
</gene>
<feature type="domain" description="Metallo-beta-lactamase" evidence="1">
    <location>
        <begin position="17"/>
        <end position="219"/>
    </location>
</feature>
<dbReference type="OrthoDB" id="2971563at2"/>
<name>A0A1H6D6P0_9ACTN</name>
<keyword evidence="3" id="KW-1185">Reference proteome</keyword>
<dbReference type="Gene3D" id="3.60.15.10">
    <property type="entry name" value="Ribonuclease Z/Hydroxyacylglutathione hydrolase-like"/>
    <property type="match status" value="1"/>
</dbReference>
<reference evidence="3" key="1">
    <citation type="submission" date="2016-10" db="EMBL/GenBank/DDBJ databases">
        <authorList>
            <person name="Varghese N."/>
            <person name="Submissions S."/>
        </authorList>
    </citation>
    <scope>NUCLEOTIDE SEQUENCE [LARGE SCALE GENOMIC DNA]</scope>
    <source>
        <strain evidence="3">DSM 43163</strain>
    </source>
</reference>
<dbReference type="InterPro" id="IPR036866">
    <property type="entry name" value="RibonucZ/Hydroxyglut_hydro"/>
</dbReference>
<dbReference type="PANTHER" id="PTHR42951:SF17">
    <property type="entry name" value="METALLO-BETA-LACTAMASE DOMAIN-CONTAINING PROTEIN"/>
    <property type="match status" value="1"/>
</dbReference>
<organism evidence="2 3">
    <name type="scientific">Thermomonospora echinospora</name>
    <dbReference type="NCBI Taxonomy" id="1992"/>
    <lineage>
        <taxon>Bacteria</taxon>
        <taxon>Bacillati</taxon>
        <taxon>Actinomycetota</taxon>
        <taxon>Actinomycetes</taxon>
        <taxon>Streptosporangiales</taxon>
        <taxon>Thermomonosporaceae</taxon>
        <taxon>Thermomonospora</taxon>
    </lineage>
</organism>
<dbReference type="EMBL" id="FNVO01000013">
    <property type="protein sequence ID" value="SEG80754.1"/>
    <property type="molecule type" value="Genomic_DNA"/>
</dbReference>